<comment type="pathway">
    <text evidence="1 7">Cofactor biosynthesis; tetrahydrofolate biosynthesis; 5,6,7,8-tetrahydrofolate from 7,8-dihydrofolate: step 1/1.</text>
</comment>
<dbReference type="STRING" id="82801.SAMN04488506_1031"/>
<evidence type="ECO:0000256" key="6">
    <source>
        <dbReference type="ARBA" id="ARBA00023002"/>
    </source>
</evidence>
<comment type="function">
    <text evidence="7">Key enzyme in folate metabolism. Catalyzes an essential reaction for de novo glycine and purine synthesis, and for DNA precursor synthesis.</text>
</comment>
<dbReference type="CDD" id="cd00209">
    <property type="entry name" value="DHFR"/>
    <property type="match status" value="1"/>
</dbReference>
<keyword evidence="6 7" id="KW-0560">Oxidoreductase</keyword>
<dbReference type="InterPro" id="IPR024072">
    <property type="entry name" value="DHFR-like_dom_sf"/>
</dbReference>
<evidence type="ECO:0000259" key="9">
    <source>
        <dbReference type="PROSITE" id="PS51330"/>
    </source>
</evidence>
<dbReference type="OrthoDB" id="9804315at2"/>
<keyword evidence="11" id="KW-1185">Reference proteome</keyword>
<feature type="domain" description="DHFR" evidence="9">
    <location>
        <begin position="1"/>
        <end position="161"/>
    </location>
</feature>
<dbReference type="UniPathway" id="UPA00077">
    <property type="reaction ID" value="UER00158"/>
</dbReference>
<evidence type="ECO:0000313" key="10">
    <source>
        <dbReference type="EMBL" id="SFQ22016.1"/>
    </source>
</evidence>
<dbReference type="InterPro" id="IPR017925">
    <property type="entry name" value="DHFR_CS"/>
</dbReference>
<dbReference type="RefSeq" id="WP_092480083.1">
    <property type="nucleotide sequence ID" value="NZ_CP126128.1"/>
</dbReference>
<evidence type="ECO:0000256" key="7">
    <source>
        <dbReference type="PIRNR" id="PIRNR000194"/>
    </source>
</evidence>
<dbReference type="Gene3D" id="3.40.430.10">
    <property type="entry name" value="Dihydrofolate Reductase, subunit A"/>
    <property type="match status" value="1"/>
</dbReference>
<evidence type="ECO:0000256" key="8">
    <source>
        <dbReference type="RuleBase" id="RU004474"/>
    </source>
</evidence>
<dbReference type="GO" id="GO:0046452">
    <property type="term" value="P:dihydrofolate metabolic process"/>
    <property type="evidence" value="ECO:0007669"/>
    <property type="project" value="TreeGrafter"/>
</dbReference>
<sequence>MIAFLWAEDQKGLIGKNGTLPWYLPNDLKYFKQATIGQAVVMGRKTFEGMGKKPLPNRINIILTTDKDYHAEGVEVMHSREEVLKFAEGYEKDTMIIGGSGVFQHFLDDVDMLHRTVIEQEFEGDTYMVPMNWDEWTLVRSEAGELDEKNKYPHRFELYKRKTR</sequence>
<organism evidence="10 11">
    <name type="scientific">Desemzia incerta</name>
    <dbReference type="NCBI Taxonomy" id="82801"/>
    <lineage>
        <taxon>Bacteria</taxon>
        <taxon>Bacillati</taxon>
        <taxon>Bacillota</taxon>
        <taxon>Bacilli</taxon>
        <taxon>Lactobacillales</taxon>
        <taxon>Carnobacteriaceae</taxon>
        <taxon>Desemzia</taxon>
    </lineage>
</organism>
<dbReference type="PROSITE" id="PS51330">
    <property type="entry name" value="DHFR_2"/>
    <property type="match status" value="1"/>
</dbReference>
<evidence type="ECO:0000256" key="3">
    <source>
        <dbReference type="ARBA" id="ARBA00012856"/>
    </source>
</evidence>
<evidence type="ECO:0000313" key="11">
    <source>
        <dbReference type="Proteomes" id="UP000199136"/>
    </source>
</evidence>
<dbReference type="PANTHER" id="PTHR48069:SF3">
    <property type="entry name" value="DIHYDROFOLATE REDUCTASE"/>
    <property type="match status" value="1"/>
</dbReference>
<dbReference type="PIRSF" id="PIRSF000194">
    <property type="entry name" value="DHFR"/>
    <property type="match status" value="1"/>
</dbReference>
<evidence type="ECO:0000256" key="1">
    <source>
        <dbReference type="ARBA" id="ARBA00004903"/>
    </source>
</evidence>
<dbReference type="GO" id="GO:0050661">
    <property type="term" value="F:NADP binding"/>
    <property type="evidence" value="ECO:0007669"/>
    <property type="project" value="InterPro"/>
</dbReference>
<gene>
    <name evidence="10" type="ORF">SAMN04488506_1031</name>
</gene>
<dbReference type="SUPFAM" id="SSF53597">
    <property type="entry name" value="Dihydrofolate reductase-like"/>
    <property type="match status" value="1"/>
</dbReference>
<dbReference type="EC" id="1.5.1.3" evidence="3 7"/>
<protein>
    <recommendedName>
        <fullName evidence="3 7">Dihydrofolate reductase</fullName>
        <ecNumber evidence="3 7">1.5.1.3</ecNumber>
    </recommendedName>
</protein>
<dbReference type="InterPro" id="IPR001796">
    <property type="entry name" value="DHFR_dom"/>
</dbReference>
<evidence type="ECO:0000256" key="5">
    <source>
        <dbReference type="ARBA" id="ARBA00022857"/>
    </source>
</evidence>
<dbReference type="AlphaFoldDB" id="A0A1I5WRH1"/>
<dbReference type="GO" id="GO:0046654">
    <property type="term" value="P:tetrahydrofolate biosynthetic process"/>
    <property type="evidence" value="ECO:0007669"/>
    <property type="project" value="UniProtKB-UniPathway"/>
</dbReference>
<comment type="catalytic activity">
    <reaction evidence="7">
        <text>(6S)-5,6,7,8-tetrahydrofolate + NADP(+) = 7,8-dihydrofolate + NADPH + H(+)</text>
        <dbReference type="Rhea" id="RHEA:15009"/>
        <dbReference type="ChEBI" id="CHEBI:15378"/>
        <dbReference type="ChEBI" id="CHEBI:57451"/>
        <dbReference type="ChEBI" id="CHEBI:57453"/>
        <dbReference type="ChEBI" id="CHEBI:57783"/>
        <dbReference type="ChEBI" id="CHEBI:58349"/>
        <dbReference type="EC" id="1.5.1.3"/>
    </reaction>
</comment>
<dbReference type="EMBL" id="FOXW01000003">
    <property type="protein sequence ID" value="SFQ22016.1"/>
    <property type="molecule type" value="Genomic_DNA"/>
</dbReference>
<dbReference type="PRINTS" id="PR00070">
    <property type="entry name" value="DHFR"/>
</dbReference>
<dbReference type="InterPro" id="IPR012259">
    <property type="entry name" value="DHFR"/>
</dbReference>
<name>A0A1I5WRH1_9LACT</name>
<accession>A0A1I5WRH1</accession>
<dbReference type="Proteomes" id="UP000199136">
    <property type="component" value="Unassembled WGS sequence"/>
</dbReference>
<keyword evidence="4 7" id="KW-0554">One-carbon metabolism</keyword>
<dbReference type="GO" id="GO:0005829">
    <property type="term" value="C:cytosol"/>
    <property type="evidence" value="ECO:0007669"/>
    <property type="project" value="TreeGrafter"/>
</dbReference>
<dbReference type="PROSITE" id="PS00075">
    <property type="entry name" value="DHFR_1"/>
    <property type="match status" value="1"/>
</dbReference>
<reference evidence="10 11" key="1">
    <citation type="submission" date="2016-10" db="EMBL/GenBank/DDBJ databases">
        <authorList>
            <person name="de Groot N.N."/>
        </authorList>
    </citation>
    <scope>NUCLEOTIDE SEQUENCE [LARGE SCALE GENOMIC DNA]</scope>
    <source>
        <strain evidence="10 11">DSM 20581</strain>
    </source>
</reference>
<dbReference type="GO" id="GO:0006730">
    <property type="term" value="P:one-carbon metabolic process"/>
    <property type="evidence" value="ECO:0007669"/>
    <property type="project" value="UniProtKB-KW"/>
</dbReference>
<evidence type="ECO:0000256" key="4">
    <source>
        <dbReference type="ARBA" id="ARBA00022563"/>
    </source>
</evidence>
<dbReference type="PANTHER" id="PTHR48069">
    <property type="entry name" value="DIHYDROFOLATE REDUCTASE"/>
    <property type="match status" value="1"/>
</dbReference>
<keyword evidence="5 7" id="KW-0521">NADP</keyword>
<evidence type="ECO:0000256" key="2">
    <source>
        <dbReference type="ARBA" id="ARBA00009539"/>
    </source>
</evidence>
<proteinExistence type="inferred from homology"/>
<dbReference type="GO" id="GO:0004146">
    <property type="term" value="F:dihydrofolate reductase activity"/>
    <property type="evidence" value="ECO:0007669"/>
    <property type="project" value="UniProtKB-EC"/>
</dbReference>
<dbReference type="Pfam" id="PF00186">
    <property type="entry name" value="DHFR_1"/>
    <property type="match status" value="1"/>
</dbReference>
<comment type="similarity">
    <text evidence="2 7 8">Belongs to the dihydrofolate reductase family.</text>
</comment>
<dbReference type="GO" id="GO:0046655">
    <property type="term" value="P:folic acid metabolic process"/>
    <property type="evidence" value="ECO:0007669"/>
    <property type="project" value="TreeGrafter"/>
</dbReference>